<evidence type="ECO:0000256" key="2">
    <source>
        <dbReference type="ARBA" id="ARBA00022670"/>
    </source>
</evidence>
<evidence type="ECO:0000259" key="5">
    <source>
        <dbReference type="Pfam" id="PF04586"/>
    </source>
</evidence>
<dbReference type="GO" id="GO:0008233">
    <property type="term" value="F:peptidase activity"/>
    <property type="evidence" value="ECO:0007669"/>
    <property type="project" value="UniProtKB-KW"/>
</dbReference>
<keyword evidence="1" id="KW-1188">Viral release from host cell</keyword>
<dbReference type="InterPro" id="IPR054613">
    <property type="entry name" value="Peptidase_S78_dom"/>
</dbReference>
<feature type="region of interest" description="Disordered" evidence="4">
    <location>
        <begin position="191"/>
        <end position="242"/>
    </location>
</feature>
<reference evidence="7" key="1">
    <citation type="journal article" date="2019" name="Int. J. Syst. Evol. Microbiol.">
        <title>The Global Catalogue of Microorganisms (GCM) 10K type strain sequencing project: providing services to taxonomists for standard genome sequencing and annotation.</title>
        <authorList>
            <consortium name="The Broad Institute Genomics Platform"/>
            <consortium name="The Broad Institute Genome Sequencing Center for Infectious Disease"/>
            <person name="Wu L."/>
            <person name="Ma J."/>
        </authorList>
    </citation>
    <scope>NUCLEOTIDE SEQUENCE [LARGE SCALE GENOMIC DNA]</scope>
    <source>
        <strain evidence="7">KACC 11588</strain>
    </source>
</reference>
<dbReference type="Pfam" id="PF04586">
    <property type="entry name" value="Peptidase_S78"/>
    <property type="match status" value="1"/>
</dbReference>
<sequence>MPQRNALLPLLGRAAEVRPASIDAEARTIEVVWTTGATVQRARWEGWDERVEYDEELIVSGNAVRLDRLNAGAPFLDSHSSWSLGSVLGSVVPGSVRIEGSLGHATVRLTEAADAADAVQRIMEGSVRFVSVGYRVHRYEITNREGQRELWRAVDWEPFEISAVAMPADPGAHVRSGEASRDALAPCVLTRKDTPAAPAAQRERTTMENEDQAAPGTETRTVPTPPGSPQATSADAIRAEERRRVSEISQLCRRHGAPETLADTLIGEGATLDAARSAILDHLAGSDPAGRVVEPVPAQARSQGATETAFRDAVASALMHRHNPSGQQLPEGAREFRGLSLLELAREVLGRRGVSTRGMSKMEVAASAFTMRSAGYHSASDFPTILGNVANRTLRAAYESTPRTFQAWARRATIADFRPVTRAQLGGAPDLLKVNENGEFKYGTMGEGKAVYGLATFGRIFPITRQALINDELDAFTRMPEAWGASAADLESDIVYGILLANAAMADGKALFHADHGNVGTGATINETALAAAYRDFGKQKGLEGRLISILPKFILVPPGQRSVEARKQVTATTPSSTAEVNTFSGRLQVVEEARLIPAAGQDPWYLAADPARIDTVEYAYLDGNEGVHTETRAGFEVDGMEFKARHDFAAAAIDHRGLYRNPGAAA</sequence>
<keyword evidence="7" id="KW-1185">Reference proteome</keyword>
<dbReference type="Pfam" id="PF25209">
    <property type="entry name" value="Phage_capsid_4"/>
    <property type="match status" value="1"/>
</dbReference>
<evidence type="ECO:0000313" key="6">
    <source>
        <dbReference type="EMBL" id="MFC5567484.1"/>
    </source>
</evidence>
<evidence type="ECO:0000313" key="7">
    <source>
        <dbReference type="Proteomes" id="UP001596056"/>
    </source>
</evidence>
<comment type="caution">
    <text evidence="6">The sequence shown here is derived from an EMBL/GenBank/DDBJ whole genome shotgun (WGS) entry which is preliminary data.</text>
</comment>
<keyword evidence="3 6" id="KW-0378">Hydrolase</keyword>
<proteinExistence type="predicted"/>
<evidence type="ECO:0000256" key="3">
    <source>
        <dbReference type="ARBA" id="ARBA00022801"/>
    </source>
</evidence>
<keyword evidence="2 6" id="KW-0645">Protease</keyword>
<organism evidence="6 7">
    <name type="scientific">Rubellimicrobium aerolatum</name>
    <dbReference type="NCBI Taxonomy" id="490979"/>
    <lineage>
        <taxon>Bacteria</taxon>
        <taxon>Pseudomonadati</taxon>
        <taxon>Pseudomonadota</taxon>
        <taxon>Alphaproteobacteria</taxon>
        <taxon>Rhodobacterales</taxon>
        <taxon>Roseobacteraceae</taxon>
        <taxon>Rubellimicrobium</taxon>
    </lineage>
</organism>
<evidence type="ECO:0000256" key="4">
    <source>
        <dbReference type="SAM" id="MobiDB-lite"/>
    </source>
</evidence>
<feature type="domain" description="Prohead serine protease" evidence="5">
    <location>
        <begin position="44"/>
        <end position="175"/>
    </location>
</feature>
<dbReference type="RefSeq" id="WP_209841006.1">
    <property type="nucleotide sequence ID" value="NZ_JAGGJP010000009.1"/>
</dbReference>
<dbReference type="EMBL" id="JBHSNA010000015">
    <property type="protein sequence ID" value="MFC5567484.1"/>
    <property type="molecule type" value="Genomic_DNA"/>
</dbReference>
<evidence type="ECO:0000256" key="1">
    <source>
        <dbReference type="ARBA" id="ARBA00022612"/>
    </source>
</evidence>
<dbReference type="NCBIfam" id="NF045541">
    <property type="entry name" value="scaf_prot_MCP2"/>
    <property type="match status" value="1"/>
</dbReference>
<dbReference type="EC" id="3.4.-.-" evidence="6"/>
<gene>
    <name evidence="6" type="ORF">ACFPOC_13810</name>
</gene>
<name>A0ABW0SFQ9_9RHOB</name>
<protein>
    <submittedName>
        <fullName evidence="6">Prohead protease/major capsid protein fusion protein</fullName>
        <ecNumber evidence="6">3.4.-.-</ecNumber>
    </submittedName>
</protein>
<dbReference type="Proteomes" id="UP001596056">
    <property type="component" value="Unassembled WGS sequence"/>
</dbReference>
<accession>A0ABW0SFQ9</accession>
<dbReference type="GO" id="GO:0006508">
    <property type="term" value="P:proteolysis"/>
    <property type="evidence" value="ECO:0007669"/>
    <property type="project" value="UniProtKB-KW"/>
</dbReference>